<gene>
    <name evidence="7" type="primary">107370101</name>
</gene>
<dbReference type="EC" id="3.1.1.-" evidence="5"/>
<keyword evidence="8" id="KW-1185">Reference proteome</keyword>
<dbReference type="InterPro" id="IPR002018">
    <property type="entry name" value="CarbesteraseB"/>
</dbReference>
<feature type="domain" description="Carboxylesterase type B" evidence="6">
    <location>
        <begin position="34"/>
        <end position="521"/>
    </location>
</feature>
<reference evidence="8" key="1">
    <citation type="submission" date="2011-08" db="EMBL/GenBank/DDBJ databases">
        <authorList>
            <person name="Rombauts S."/>
        </authorList>
    </citation>
    <scope>NUCLEOTIDE SEQUENCE</scope>
    <source>
        <strain evidence="8">London</strain>
    </source>
</reference>
<dbReference type="Proteomes" id="UP000015104">
    <property type="component" value="Unassembled WGS sequence"/>
</dbReference>
<dbReference type="Gene3D" id="3.40.50.1820">
    <property type="entry name" value="alpha/beta hydrolase"/>
    <property type="match status" value="1"/>
</dbReference>
<dbReference type="GO" id="GO:0006581">
    <property type="term" value="P:acetylcholine catabolic process"/>
    <property type="evidence" value="ECO:0007669"/>
    <property type="project" value="TreeGrafter"/>
</dbReference>
<dbReference type="EnsemblMetazoa" id="tetur37g00340.1">
    <property type="protein sequence ID" value="tetur37g00340.1"/>
    <property type="gene ID" value="tetur37g00340"/>
</dbReference>
<keyword evidence="4" id="KW-0325">Glycoprotein</keyword>
<evidence type="ECO:0000256" key="4">
    <source>
        <dbReference type="ARBA" id="ARBA00023180"/>
    </source>
</evidence>
<dbReference type="ESTHER" id="tetur-t1l405">
    <property type="family name" value="Cholinesterase-like"/>
</dbReference>
<feature type="chain" id="PRO_5005147131" description="Carboxylic ester hydrolase" evidence="5">
    <location>
        <begin position="23"/>
        <end position="590"/>
    </location>
</feature>
<keyword evidence="3 5" id="KW-0378">Hydrolase</keyword>
<dbReference type="OrthoDB" id="6846267at2759"/>
<dbReference type="GO" id="GO:0003990">
    <property type="term" value="F:acetylcholinesterase activity"/>
    <property type="evidence" value="ECO:0007669"/>
    <property type="project" value="TreeGrafter"/>
</dbReference>
<comment type="similarity">
    <text evidence="1 5">Belongs to the type-B carboxylesterase/lipase family.</text>
</comment>
<dbReference type="Pfam" id="PF00135">
    <property type="entry name" value="COesterase"/>
    <property type="match status" value="1"/>
</dbReference>
<reference evidence="7" key="2">
    <citation type="submission" date="2015-06" db="UniProtKB">
        <authorList>
            <consortium name="EnsemblMetazoa"/>
        </authorList>
    </citation>
    <scope>IDENTIFICATION</scope>
</reference>
<dbReference type="EMBL" id="CAEY01001062">
    <property type="status" value="NOT_ANNOTATED_CDS"/>
    <property type="molecule type" value="Genomic_DNA"/>
</dbReference>
<dbReference type="STRING" id="32264.T1L405"/>
<evidence type="ECO:0000259" key="6">
    <source>
        <dbReference type="Pfam" id="PF00135"/>
    </source>
</evidence>
<evidence type="ECO:0000256" key="3">
    <source>
        <dbReference type="ARBA" id="ARBA00022801"/>
    </source>
</evidence>
<dbReference type="InterPro" id="IPR019826">
    <property type="entry name" value="Carboxylesterase_B_AS"/>
</dbReference>
<feature type="signal peptide" evidence="5">
    <location>
        <begin position="1"/>
        <end position="22"/>
    </location>
</feature>
<accession>T1L405</accession>
<organism evidence="7 8">
    <name type="scientific">Tetranychus urticae</name>
    <name type="common">Two-spotted spider mite</name>
    <dbReference type="NCBI Taxonomy" id="32264"/>
    <lineage>
        <taxon>Eukaryota</taxon>
        <taxon>Metazoa</taxon>
        <taxon>Ecdysozoa</taxon>
        <taxon>Arthropoda</taxon>
        <taxon>Chelicerata</taxon>
        <taxon>Arachnida</taxon>
        <taxon>Acari</taxon>
        <taxon>Acariformes</taxon>
        <taxon>Trombidiformes</taxon>
        <taxon>Prostigmata</taxon>
        <taxon>Eleutherengona</taxon>
        <taxon>Raphignathae</taxon>
        <taxon>Tetranychoidea</taxon>
        <taxon>Tetranychidae</taxon>
        <taxon>Tetranychus</taxon>
    </lineage>
</organism>
<evidence type="ECO:0000256" key="2">
    <source>
        <dbReference type="ARBA" id="ARBA00022487"/>
    </source>
</evidence>
<dbReference type="KEGG" id="tut:107370101"/>
<dbReference type="OMA" id="WINNIFI"/>
<keyword evidence="2" id="KW-0719">Serine esterase</keyword>
<evidence type="ECO:0000256" key="5">
    <source>
        <dbReference type="RuleBase" id="RU361235"/>
    </source>
</evidence>
<evidence type="ECO:0000313" key="8">
    <source>
        <dbReference type="Proteomes" id="UP000015104"/>
    </source>
</evidence>
<dbReference type="PROSITE" id="PS00122">
    <property type="entry name" value="CARBOXYLESTERASE_B_1"/>
    <property type="match status" value="1"/>
</dbReference>
<keyword evidence="5" id="KW-0732">Signal</keyword>
<evidence type="ECO:0000313" key="7">
    <source>
        <dbReference type="EnsemblMetazoa" id="tetur37g00340.1"/>
    </source>
</evidence>
<dbReference type="GO" id="GO:0019695">
    <property type="term" value="P:choline metabolic process"/>
    <property type="evidence" value="ECO:0007669"/>
    <property type="project" value="TreeGrafter"/>
</dbReference>
<dbReference type="HOGENOM" id="CLU_006586_13_0_1"/>
<dbReference type="AlphaFoldDB" id="T1L405"/>
<dbReference type="eggNOG" id="KOG4389">
    <property type="taxonomic scope" value="Eukaryota"/>
</dbReference>
<dbReference type="SUPFAM" id="SSF53474">
    <property type="entry name" value="alpha/beta-Hydrolases"/>
    <property type="match status" value="1"/>
</dbReference>
<dbReference type="PANTHER" id="PTHR43918:SF4">
    <property type="entry name" value="CARBOXYLIC ESTER HYDROLASE"/>
    <property type="match status" value="1"/>
</dbReference>
<dbReference type="PANTHER" id="PTHR43918">
    <property type="entry name" value="ACETYLCHOLINESTERASE"/>
    <property type="match status" value="1"/>
</dbReference>
<dbReference type="GO" id="GO:0005615">
    <property type="term" value="C:extracellular space"/>
    <property type="evidence" value="ECO:0007669"/>
    <property type="project" value="TreeGrafter"/>
</dbReference>
<dbReference type="InterPro" id="IPR050654">
    <property type="entry name" value="AChE-related_enzymes"/>
</dbReference>
<dbReference type="InterPro" id="IPR029058">
    <property type="entry name" value="AB_hydrolase_fold"/>
</dbReference>
<proteinExistence type="inferred from homology"/>
<sequence>MSISSQLFCFIILICFPISTISYRTDSNNKRNGQLVELENGLIQGKLEKVLDTHVESYLGIPYAKPPLNELRFRKPQPFNSNYSNDVYNATYFRSACMQKYGDEAIENLGGVDFSEDCLHINIWVPHDKFVHSPLKPVLFYIFASSFRQSSPAKPSNGGQFLSAVGDIIVVEPNYRIGFLGFACCGENFDDMPGNLGFHDIIMALKWVRNNIRSFGGDPEAITISGASAGAMLAMMLAQTPEVPQSWFNNIFIMSGIPANGVLDSIDVGIEKTQFILKQVGCSNSIGNYSHSFLTEDEIECLRSANLTAILELQDAEQTVLIGASIKHGMIPVYGDQLLPESPELSLSSKKFPPSHKSFVIGNVQQETSWETDYWPVNKSEAIDFLMTRLKSMLKTNNRQTLDKLKKMIYNYLGDVDENDRFKIRGAMNRFCSDWSMKCPSLYFAEKLAIKKNIVHLYIFNYVSKVYTRADGTSERPFGSRHGDDTLLIFGQPFRDPYNYNHQDRLMSKKLMKLYTDFVKNRRLPWPPVLTDGKRVEPLYWKISGSLDSMDIDVVRMTKQCEELNELRNHEFYDNQSVDSFEDGYRWKKK</sequence>
<protein>
    <recommendedName>
        <fullName evidence="5">Carboxylic ester hydrolase</fullName>
        <ecNumber evidence="5">3.1.1.-</ecNumber>
    </recommendedName>
</protein>
<dbReference type="GO" id="GO:0005886">
    <property type="term" value="C:plasma membrane"/>
    <property type="evidence" value="ECO:0007669"/>
    <property type="project" value="TreeGrafter"/>
</dbReference>
<name>T1L405_TETUR</name>
<evidence type="ECO:0000256" key="1">
    <source>
        <dbReference type="ARBA" id="ARBA00005964"/>
    </source>
</evidence>